<dbReference type="Gene3D" id="3.30.230.30">
    <property type="entry name" value="Impact, N-terminal domain"/>
    <property type="match status" value="1"/>
</dbReference>
<dbReference type="InterPro" id="IPR006575">
    <property type="entry name" value="RWD_dom"/>
</dbReference>
<dbReference type="Pfam" id="PF01205">
    <property type="entry name" value="Impact_N"/>
    <property type="match status" value="1"/>
</dbReference>
<dbReference type="InterPro" id="IPR020569">
    <property type="entry name" value="UPF0029_Impact_CS"/>
</dbReference>
<keyword evidence="6" id="KW-0346">Stress response</keyword>
<accession>W9CER4</accession>
<dbReference type="InterPro" id="IPR020568">
    <property type="entry name" value="Ribosomal_Su5_D2-typ_SF"/>
</dbReference>
<evidence type="ECO:0000256" key="2">
    <source>
        <dbReference type="ARBA" id="ARBA00007665"/>
    </source>
</evidence>
<feature type="region of interest" description="Disordered" evidence="7">
    <location>
        <begin position="108"/>
        <end position="137"/>
    </location>
</feature>
<dbReference type="Proteomes" id="UP000019487">
    <property type="component" value="Unassembled WGS sequence"/>
</dbReference>
<keyword evidence="10" id="KW-1185">Reference proteome</keyword>
<evidence type="ECO:0000256" key="1">
    <source>
        <dbReference type="ARBA" id="ARBA00004496"/>
    </source>
</evidence>
<dbReference type="InterPro" id="IPR016135">
    <property type="entry name" value="UBQ-conjugating_enzyme/RWD"/>
</dbReference>
<evidence type="ECO:0000256" key="4">
    <source>
        <dbReference type="ARBA" id="ARBA00022491"/>
    </source>
</evidence>
<evidence type="ECO:0000256" key="7">
    <source>
        <dbReference type="SAM" id="MobiDB-lite"/>
    </source>
</evidence>
<keyword evidence="4" id="KW-0678">Repressor</keyword>
<dbReference type="GO" id="GO:0005737">
    <property type="term" value="C:cytoplasm"/>
    <property type="evidence" value="ECO:0007669"/>
    <property type="project" value="UniProtKB-SubCell"/>
</dbReference>
<proteinExistence type="inferred from homology"/>
<dbReference type="PANTHER" id="PTHR16301">
    <property type="entry name" value="IMPACT-RELATED"/>
    <property type="match status" value="1"/>
</dbReference>
<dbReference type="Pfam" id="PF05773">
    <property type="entry name" value="RWD"/>
    <property type="match status" value="1"/>
</dbReference>
<dbReference type="InterPro" id="IPR036956">
    <property type="entry name" value="Impact_N_sf"/>
</dbReference>
<dbReference type="EMBL" id="AYSA01000249">
    <property type="protein sequence ID" value="ESZ94363.1"/>
    <property type="molecule type" value="Genomic_DNA"/>
</dbReference>
<dbReference type="SUPFAM" id="SSF54495">
    <property type="entry name" value="UBC-like"/>
    <property type="match status" value="1"/>
</dbReference>
<dbReference type="OrthoDB" id="69641at2759"/>
<dbReference type="PROSITE" id="PS50908">
    <property type="entry name" value="RWD"/>
    <property type="match status" value="1"/>
</dbReference>
<evidence type="ECO:0000313" key="9">
    <source>
        <dbReference type="EMBL" id="ESZ94363.1"/>
    </source>
</evidence>
<comment type="subcellular location">
    <subcellularLocation>
        <location evidence="1">Cytoplasm</location>
    </subcellularLocation>
</comment>
<dbReference type="InterPro" id="IPR023582">
    <property type="entry name" value="Impact"/>
</dbReference>
<dbReference type="SUPFAM" id="SSF54211">
    <property type="entry name" value="Ribosomal protein S5 domain 2-like"/>
    <property type="match status" value="1"/>
</dbReference>
<comment type="caution">
    <text evidence="9">The sequence shown here is derived from an EMBL/GenBank/DDBJ whole genome shotgun (WGS) entry which is preliminary data.</text>
</comment>
<evidence type="ECO:0000256" key="5">
    <source>
        <dbReference type="ARBA" id="ARBA00022845"/>
    </source>
</evidence>
<keyword evidence="3" id="KW-0963">Cytoplasm</keyword>
<dbReference type="HOGENOM" id="CLU_045276_0_1_1"/>
<evidence type="ECO:0000259" key="8">
    <source>
        <dbReference type="PROSITE" id="PS50908"/>
    </source>
</evidence>
<evidence type="ECO:0000313" key="10">
    <source>
        <dbReference type="Proteomes" id="UP000019487"/>
    </source>
</evidence>
<protein>
    <submittedName>
        <fullName evidence="9">RWD domain-containing protein</fullName>
    </submittedName>
</protein>
<dbReference type="GO" id="GO:0006446">
    <property type="term" value="P:regulation of translational initiation"/>
    <property type="evidence" value="ECO:0007669"/>
    <property type="project" value="TreeGrafter"/>
</dbReference>
<dbReference type="PROSITE" id="PS00910">
    <property type="entry name" value="UPF0029"/>
    <property type="match status" value="1"/>
</dbReference>
<gene>
    <name evidence="9" type="ORF">SBOR_5227</name>
</gene>
<dbReference type="PANTHER" id="PTHR16301:SF25">
    <property type="entry name" value="PROTEIN IMPACT"/>
    <property type="match status" value="1"/>
</dbReference>
<comment type="similarity">
    <text evidence="2">Belongs to the IMPACT family.</text>
</comment>
<reference evidence="9 10" key="1">
    <citation type="journal article" date="2014" name="Genome Announc.">
        <title>Draft genome sequence of Sclerotinia borealis, a psychrophilic plant pathogenic fungus.</title>
        <authorList>
            <person name="Mardanov A.V."/>
            <person name="Beletsky A.V."/>
            <person name="Kadnikov V.V."/>
            <person name="Ignatov A.N."/>
            <person name="Ravin N.V."/>
        </authorList>
    </citation>
    <scope>NUCLEOTIDE SEQUENCE [LARGE SCALE GENOMIC DNA]</scope>
    <source>
        <strain evidence="10">F-4157</strain>
    </source>
</reference>
<dbReference type="STRING" id="1432307.W9CER4"/>
<evidence type="ECO:0000256" key="3">
    <source>
        <dbReference type="ARBA" id="ARBA00022490"/>
    </source>
</evidence>
<dbReference type="AlphaFoldDB" id="W9CER4"/>
<dbReference type="Gene3D" id="3.10.110.10">
    <property type="entry name" value="Ubiquitin Conjugating Enzyme"/>
    <property type="match status" value="1"/>
</dbReference>
<evidence type="ECO:0000256" key="6">
    <source>
        <dbReference type="ARBA" id="ARBA00023016"/>
    </source>
</evidence>
<feature type="domain" description="RWD" evidence="8">
    <location>
        <begin position="7"/>
        <end position="109"/>
    </location>
</feature>
<dbReference type="InterPro" id="IPR001498">
    <property type="entry name" value="Impact_N"/>
</dbReference>
<keyword evidence="5" id="KW-0810">Translation regulation</keyword>
<sequence length="313" mass="34184">MSEDLLNEIEAINSIYGPNTLVSAHETPNQTYILALPKHDTWLRIHFPNEYPHVPPIILGTHRVGEDARRGDAALLAGRVRDIVGRVWTGGGVCMFDVCEEVEGWMNGDRASEGEGDVQETRGNNTEVPRNKSPIPAHTSQENILIDSEPPAPTWTLSDPTTELKSTFLARCARVSSPSLAKQYIQHLIAHDKKVRSATHNITAWRMKGAEGKGIVYQDCDDDGEAGAGGKVLRLLQQMDVWGVVMVVTRWYGGVKLGSRRFAVINGVARGALVKGGWVDVAGSVKGGGEGEEVIGLDWIGRWRWECVLGCGV</sequence>
<organism evidence="9 10">
    <name type="scientific">Sclerotinia borealis (strain F-4128)</name>
    <dbReference type="NCBI Taxonomy" id="1432307"/>
    <lineage>
        <taxon>Eukaryota</taxon>
        <taxon>Fungi</taxon>
        <taxon>Dikarya</taxon>
        <taxon>Ascomycota</taxon>
        <taxon>Pezizomycotina</taxon>
        <taxon>Leotiomycetes</taxon>
        <taxon>Helotiales</taxon>
        <taxon>Sclerotiniaceae</taxon>
        <taxon>Sclerotinia</taxon>
    </lineage>
</organism>
<name>W9CER4_SCLBF</name>
<dbReference type="GO" id="GO:0140469">
    <property type="term" value="P:GCN2-mediated signaling"/>
    <property type="evidence" value="ECO:0007669"/>
    <property type="project" value="TreeGrafter"/>
</dbReference>